<reference evidence="2" key="1">
    <citation type="journal article" date="2020" name="Cell">
        <title>Large-Scale Comparative Analyses of Tick Genomes Elucidate Their Genetic Diversity and Vector Capacities.</title>
        <authorList>
            <consortium name="Tick Genome and Microbiome Consortium (TIGMIC)"/>
            <person name="Jia N."/>
            <person name="Wang J."/>
            <person name="Shi W."/>
            <person name="Du L."/>
            <person name="Sun Y."/>
            <person name="Zhan W."/>
            <person name="Jiang J.F."/>
            <person name="Wang Q."/>
            <person name="Zhang B."/>
            <person name="Ji P."/>
            <person name="Bell-Sakyi L."/>
            <person name="Cui X.M."/>
            <person name="Yuan T.T."/>
            <person name="Jiang B.G."/>
            <person name="Yang W.F."/>
            <person name="Lam T.T."/>
            <person name="Chang Q.C."/>
            <person name="Ding S.J."/>
            <person name="Wang X.J."/>
            <person name="Zhu J.G."/>
            <person name="Ruan X.D."/>
            <person name="Zhao L."/>
            <person name="Wei J.T."/>
            <person name="Ye R.Z."/>
            <person name="Que T.C."/>
            <person name="Du C.H."/>
            <person name="Zhou Y.H."/>
            <person name="Cheng J.X."/>
            <person name="Dai P.F."/>
            <person name="Guo W.B."/>
            <person name="Han X.H."/>
            <person name="Huang E.J."/>
            <person name="Li L.F."/>
            <person name="Wei W."/>
            <person name="Gao Y.C."/>
            <person name="Liu J.Z."/>
            <person name="Shao H.Z."/>
            <person name="Wang X."/>
            <person name="Wang C.C."/>
            <person name="Yang T.C."/>
            <person name="Huo Q.B."/>
            <person name="Li W."/>
            <person name="Chen H.Y."/>
            <person name="Chen S.E."/>
            <person name="Zhou L.G."/>
            <person name="Ni X.B."/>
            <person name="Tian J.H."/>
            <person name="Sheng Y."/>
            <person name="Liu T."/>
            <person name="Pan Y.S."/>
            <person name="Xia L.Y."/>
            <person name="Li J."/>
            <person name="Zhao F."/>
            <person name="Cao W.C."/>
        </authorList>
    </citation>
    <scope>NUCLEOTIDE SEQUENCE</scope>
    <source>
        <strain evidence="2">Rsan-2018</strain>
    </source>
</reference>
<proteinExistence type="predicted"/>
<evidence type="ECO:0000313" key="2">
    <source>
        <dbReference type="EMBL" id="KAH7983240.1"/>
    </source>
</evidence>
<feature type="region of interest" description="Disordered" evidence="1">
    <location>
        <begin position="95"/>
        <end position="114"/>
    </location>
</feature>
<dbReference type="EMBL" id="JABSTV010001245">
    <property type="protein sequence ID" value="KAH7983240.1"/>
    <property type="molecule type" value="Genomic_DNA"/>
</dbReference>
<dbReference type="AlphaFoldDB" id="A0A9D4T9B5"/>
<organism evidence="2 3">
    <name type="scientific">Rhipicephalus sanguineus</name>
    <name type="common">Brown dog tick</name>
    <name type="synonym">Ixodes sanguineus</name>
    <dbReference type="NCBI Taxonomy" id="34632"/>
    <lineage>
        <taxon>Eukaryota</taxon>
        <taxon>Metazoa</taxon>
        <taxon>Ecdysozoa</taxon>
        <taxon>Arthropoda</taxon>
        <taxon>Chelicerata</taxon>
        <taxon>Arachnida</taxon>
        <taxon>Acari</taxon>
        <taxon>Parasitiformes</taxon>
        <taxon>Ixodida</taxon>
        <taxon>Ixodoidea</taxon>
        <taxon>Ixodidae</taxon>
        <taxon>Rhipicephalinae</taxon>
        <taxon>Rhipicephalus</taxon>
        <taxon>Rhipicephalus</taxon>
    </lineage>
</organism>
<evidence type="ECO:0000313" key="3">
    <source>
        <dbReference type="Proteomes" id="UP000821837"/>
    </source>
</evidence>
<reference evidence="2" key="2">
    <citation type="submission" date="2021-09" db="EMBL/GenBank/DDBJ databases">
        <authorList>
            <person name="Jia N."/>
            <person name="Wang J."/>
            <person name="Shi W."/>
            <person name="Du L."/>
            <person name="Sun Y."/>
            <person name="Zhan W."/>
            <person name="Jiang J."/>
            <person name="Wang Q."/>
            <person name="Zhang B."/>
            <person name="Ji P."/>
            <person name="Sakyi L.B."/>
            <person name="Cui X."/>
            <person name="Yuan T."/>
            <person name="Jiang B."/>
            <person name="Yang W."/>
            <person name="Lam T.T.-Y."/>
            <person name="Chang Q."/>
            <person name="Ding S."/>
            <person name="Wang X."/>
            <person name="Zhu J."/>
            <person name="Ruan X."/>
            <person name="Zhao L."/>
            <person name="Wei J."/>
            <person name="Que T."/>
            <person name="Du C."/>
            <person name="Cheng J."/>
            <person name="Dai P."/>
            <person name="Han X."/>
            <person name="Huang E."/>
            <person name="Gao Y."/>
            <person name="Liu J."/>
            <person name="Shao H."/>
            <person name="Ye R."/>
            <person name="Li L."/>
            <person name="Wei W."/>
            <person name="Wang X."/>
            <person name="Wang C."/>
            <person name="Huo Q."/>
            <person name="Li W."/>
            <person name="Guo W."/>
            <person name="Chen H."/>
            <person name="Chen S."/>
            <person name="Zhou L."/>
            <person name="Zhou L."/>
            <person name="Ni X."/>
            <person name="Tian J."/>
            <person name="Zhou Y."/>
            <person name="Sheng Y."/>
            <person name="Liu T."/>
            <person name="Pan Y."/>
            <person name="Xia L."/>
            <person name="Li J."/>
            <person name="Zhao F."/>
            <person name="Cao W."/>
        </authorList>
    </citation>
    <scope>NUCLEOTIDE SEQUENCE</scope>
    <source>
        <strain evidence="2">Rsan-2018</strain>
        <tissue evidence="2">Larvae</tissue>
    </source>
</reference>
<dbReference type="Proteomes" id="UP000821837">
    <property type="component" value="Chromosome 1"/>
</dbReference>
<accession>A0A9D4T9B5</accession>
<comment type="caution">
    <text evidence="2">The sequence shown here is derived from an EMBL/GenBank/DDBJ whole genome shotgun (WGS) entry which is preliminary data.</text>
</comment>
<evidence type="ECO:0000256" key="1">
    <source>
        <dbReference type="SAM" id="MobiDB-lite"/>
    </source>
</evidence>
<sequence>MYPTAASSASDVLMQLLAPSFGVCCSVCYEINKTKRGSSSSCHETPFSQIRPGKLQGVLDLIVAKNAQLIGFDNDIQDTLHDDEFEADLTTADEYDEPNATTSPMIAKPPDPFNATEVRDKFRLRYATSTTSRISRSLPVTPRHRMVAHQGLPPRHFEQFPCQQAALVSRSYSCMLAGHGSSHLLNSAR</sequence>
<protein>
    <submittedName>
        <fullName evidence="2">Uncharacterized protein</fullName>
    </submittedName>
</protein>
<name>A0A9D4T9B5_RHISA</name>
<gene>
    <name evidence="2" type="ORF">HPB52_010410</name>
</gene>
<keyword evidence="3" id="KW-1185">Reference proteome</keyword>